<keyword evidence="1" id="KW-1133">Transmembrane helix</keyword>
<dbReference type="PANTHER" id="PTHR45737">
    <property type="entry name" value="VON WILLEBRAND FACTOR A DOMAIN-CONTAINING PROTEIN 5A"/>
    <property type="match status" value="1"/>
</dbReference>
<gene>
    <name evidence="5" type="ORF">QWI16_14255</name>
</gene>
<dbReference type="Pfam" id="PF08487">
    <property type="entry name" value="VIT"/>
    <property type="match status" value="1"/>
</dbReference>
<sequence length="698" mass="75425">MRIGYWWRLAATALLGLASMSQASETAEAGNLVYTSGSQGSALHLGTRLDINVQGLQAQVRVAQRFQNTSSEWVNAAYVYPLAEDSAVSGLKMLVGERVIVGEIKEKAEARKTFEAAKASGKKATLVEQQRPNLFRQEVANIAPGEIIEVHLVYSQQVIYDAGEFRLRLPTTLTPRYIPGVSRAELLGSASVHTGASGWSLPTDQVEDAHLITPAQHHNTPGRLLNPMSLNLALNAGMPLAKVNSATHKLAIEKPAGAAQGVRSIQFAAGEVSMDRDIELSWLPEPQAAPVAAQFVSQWQGERYAQLMLMPPRELAEHQVLPRELILIVDTSGSMAGNSIEQARASSLLALNQLTERDRFNVIFFSSSTHTVFEQAVAATPANLASARQAIERMRADGGTEMHSALSRAFDHDSSGEHLQQIVFVTDGSVGNESALLTLIHRCLGDARLFTVAIGSAPNRFFMRRAAEFGRGSFTEIATADQVQERMAGLLSKLQKPVVANVQIDWPQPVEAFPRTVPDLYWGEPILVTAKLPPWPSRSDARVVITGESAGKPWQRELVLSAGEAPLADVGVPVLAQRFGREKIAFLEDEAYRAGNSEQARDTVLPVALQYQLMSRFTSLVAVDKTPSRPAQVTAKDGAIANAMPAGSGMQAVGYPQTANGLLWHLLMGALALVGLLVLNSRGVVYVRTEFTAAAGRS</sequence>
<dbReference type="NCBIfam" id="TIGR03788">
    <property type="entry name" value="marine_srt_targ"/>
    <property type="match status" value="1"/>
</dbReference>
<dbReference type="PROSITE" id="PS51468">
    <property type="entry name" value="VIT"/>
    <property type="match status" value="1"/>
</dbReference>
<keyword evidence="1" id="KW-0812">Transmembrane</keyword>
<feature type="domain" description="VIT" evidence="4">
    <location>
        <begin position="28"/>
        <end position="156"/>
    </location>
</feature>
<dbReference type="InterPro" id="IPR022440">
    <property type="entry name" value="CHP03788"/>
</dbReference>
<feature type="signal peptide" evidence="2">
    <location>
        <begin position="1"/>
        <end position="23"/>
    </location>
</feature>
<evidence type="ECO:0000259" key="4">
    <source>
        <dbReference type="PROSITE" id="PS51468"/>
    </source>
</evidence>
<evidence type="ECO:0000313" key="5">
    <source>
        <dbReference type="EMBL" id="MDO3383341.1"/>
    </source>
</evidence>
<dbReference type="PROSITE" id="PS50234">
    <property type="entry name" value="VWFA"/>
    <property type="match status" value="1"/>
</dbReference>
<dbReference type="InterPro" id="IPR002035">
    <property type="entry name" value="VWF_A"/>
</dbReference>
<dbReference type="InterPro" id="IPR036465">
    <property type="entry name" value="vWFA_dom_sf"/>
</dbReference>
<dbReference type="PANTHER" id="PTHR45737:SF6">
    <property type="entry name" value="VON WILLEBRAND FACTOR A DOMAIN-CONTAINING PROTEIN 5A"/>
    <property type="match status" value="1"/>
</dbReference>
<comment type="caution">
    <text evidence="5">The sequence shown here is derived from an EMBL/GenBank/DDBJ whole genome shotgun (WGS) entry which is preliminary data.</text>
</comment>
<protein>
    <submittedName>
        <fullName evidence="5">Marine proteobacterial sortase target protein</fullName>
    </submittedName>
</protein>
<dbReference type="Proteomes" id="UP001168380">
    <property type="component" value="Unassembled WGS sequence"/>
</dbReference>
<dbReference type="InterPro" id="IPR013694">
    <property type="entry name" value="VIT"/>
</dbReference>
<dbReference type="SUPFAM" id="SSF53300">
    <property type="entry name" value="vWA-like"/>
    <property type="match status" value="1"/>
</dbReference>
<dbReference type="SMART" id="SM00327">
    <property type="entry name" value="VWA"/>
    <property type="match status" value="1"/>
</dbReference>
<evidence type="ECO:0000256" key="2">
    <source>
        <dbReference type="SAM" id="SignalP"/>
    </source>
</evidence>
<name>A0ABT8TGW6_9GAMM</name>
<proteinExistence type="predicted"/>
<reference evidence="5" key="1">
    <citation type="submission" date="2023-07" db="EMBL/GenBank/DDBJ databases">
        <title>Gilvimarinus algae sp. nov., isolated from the surface of Kelp.</title>
        <authorList>
            <person name="Sun Y.Y."/>
            <person name="Gong Y."/>
            <person name="Du Z.J."/>
        </authorList>
    </citation>
    <scope>NUCLEOTIDE SEQUENCE</scope>
    <source>
        <strain evidence="5">SDUM040014</strain>
    </source>
</reference>
<organism evidence="5 6">
    <name type="scientific">Gilvimarinus algae</name>
    <dbReference type="NCBI Taxonomy" id="3058037"/>
    <lineage>
        <taxon>Bacteria</taxon>
        <taxon>Pseudomonadati</taxon>
        <taxon>Pseudomonadota</taxon>
        <taxon>Gammaproteobacteria</taxon>
        <taxon>Cellvibrionales</taxon>
        <taxon>Cellvibrionaceae</taxon>
        <taxon>Gilvimarinus</taxon>
    </lineage>
</organism>
<dbReference type="SMART" id="SM00609">
    <property type="entry name" value="VIT"/>
    <property type="match status" value="1"/>
</dbReference>
<dbReference type="Pfam" id="PF13768">
    <property type="entry name" value="VWA_3"/>
    <property type="match status" value="1"/>
</dbReference>
<keyword evidence="1" id="KW-0472">Membrane</keyword>
<feature type="domain" description="VWFA" evidence="3">
    <location>
        <begin position="324"/>
        <end position="494"/>
    </location>
</feature>
<evidence type="ECO:0000259" key="3">
    <source>
        <dbReference type="PROSITE" id="PS50234"/>
    </source>
</evidence>
<dbReference type="Gene3D" id="3.40.50.410">
    <property type="entry name" value="von Willebrand factor, type A domain"/>
    <property type="match status" value="1"/>
</dbReference>
<feature type="transmembrane region" description="Helical" evidence="1">
    <location>
        <begin position="662"/>
        <end position="679"/>
    </location>
</feature>
<accession>A0ABT8TGW6</accession>
<evidence type="ECO:0000313" key="6">
    <source>
        <dbReference type="Proteomes" id="UP001168380"/>
    </source>
</evidence>
<dbReference type="RefSeq" id="WP_302714110.1">
    <property type="nucleotide sequence ID" value="NZ_JAULRT010000060.1"/>
</dbReference>
<evidence type="ECO:0000256" key="1">
    <source>
        <dbReference type="SAM" id="Phobius"/>
    </source>
</evidence>
<dbReference type="EMBL" id="JAULRT010000060">
    <property type="protein sequence ID" value="MDO3383341.1"/>
    <property type="molecule type" value="Genomic_DNA"/>
</dbReference>
<keyword evidence="2" id="KW-0732">Signal</keyword>
<keyword evidence="6" id="KW-1185">Reference proteome</keyword>
<feature type="chain" id="PRO_5045331501" evidence="2">
    <location>
        <begin position="24"/>
        <end position="698"/>
    </location>
</feature>